<evidence type="ECO:0000313" key="1">
    <source>
        <dbReference type="EMBL" id="KYC43115.1"/>
    </source>
</evidence>
<evidence type="ECO:0000313" key="2">
    <source>
        <dbReference type="Proteomes" id="UP000076925"/>
    </source>
</evidence>
<proteinExistence type="predicted"/>
<sequence length="88" mass="10043">MAMLDLQAAGCRVIYINGSFTTIKSNPVDFDACYDNETVDVVYLRVNAPRLFNYHDRAGQKARYTRKLLKNGIKKKQVQRVKCNNPSS</sequence>
<gene>
    <name evidence="1" type="ORF">WA1_13525</name>
</gene>
<dbReference type="Pfam" id="PF22014">
    <property type="entry name" value="DUF6932"/>
    <property type="match status" value="1"/>
</dbReference>
<dbReference type="RefSeq" id="WP_017745283.1">
    <property type="nucleotide sequence ID" value="NZ_KQ976354.1"/>
</dbReference>
<name>A0A139XEK1_9CYAN</name>
<comment type="caution">
    <text evidence="1">The sequence shown here is derived from an EMBL/GenBank/DDBJ whole genome shotgun (WGS) entry which is preliminary data.</text>
</comment>
<dbReference type="Proteomes" id="UP000076925">
    <property type="component" value="Unassembled WGS sequence"/>
</dbReference>
<keyword evidence="2" id="KW-1185">Reference proteome</keyword>
<dbReference type="AlphaFoldDB" id="A0A139XEK1"/>
<accession>A0A139XEK1</accession>
<protein>
    <submittedName>
        <fullName evidence="1">Uncharacterized protein</fullName>
    </submittedName>
</protein>
<reference evidence="1 2" key="1">
    <citation type="journal article" date="2013" name="Genome Biol. Evol.">
        <title>Genomes of Stigonematalean cyanobacteria (subsection V) and the evolution of oxygenic photosynthesis from prokaryotes to plastids.</title>
        <authorList>
            <person name="Dagan T."/>
            <person name="Roettger M."/>
            <person name="Stucken K."/>
            <person name="Landan G."/>
            <person name="Koch R."/>
            <person name="Major P."/>
            <person name="Gould S.B."/>
            <person name="Goremykin V.V."/>
            <person name="Rippka R."/>
            <person name="Tandeau de Marsac N."/>
            <person name="Gugger M."/>
            <person name="Lockhart P.J."/>
            <person name="Allen J.F."/>
            <person name="Brune I."/>
            <person name="Maus I."/>
            <person name="Puhler A."/>
            <person name="Martin W.F."/>
        </authorList>
    </citation>
    <scope>NUCLEOTIDE SEQUENCE [LARGE SCALE GENOMIC DNA]</scope>
    <source>
        <strain evidence="1 2">PCC 7110</strain>
    </source>
</reference>
<dbReference type="InterPro" id="IPR053860">
    <property type="entry name" value="DUF6932"/>
</dbReference>
<organism evidence="1 2">
    <name type="scientific">Scytonema hofmannii PCC 7110</name>
    <dbReference type="NCBI Taxonomy" id="128403"/>
    <lineage>
        <taxon>Bacteria</taxon>
        <taxon>Bacillati</taxon>
        <taxon>Cyanobacteriota</taxon>
        <taxon>Cyanophyceae</taxon>
        <taxon>Nostocales</taxon>
        <taxon>Scytonemataceae</taxon>
        <taxon>Scytonema</taxon>
    </lineage>
</organism>
<dbReference type="EMBL" id="ANNX02000016">
    <property type="protein sequence ID" value="KYC43115.1"/>
    <property type="molecule type" value="Genomic_DNA"/>
</dbReference>